<proteinExistence type="predicted"/>
<evidence type="ECO:0000313" key="1">
    <source>
        <dbReference type="EMBL" id="KAJ6413516.1"/>
    </source>
</evidence>
<evidence type="ECO:0000313" key="2">
    <source>
        <dbReference type="Proteomes" id="UP001162972"/>
    </source>
</evidence>
<gene>
    <name evidence="1" type="ORF">OIU84_006336</name>
</gene>
<organism evidence="1 2">
    <name type="scientific">Salix udensis</name>
    <dbReference type="NCBI Taxonomy" id="889485"/>
    <lineage>
        <taxon>Eukaryota</taxon>
        <taxon>Viridiplantae</taxon>
        <taxon>Streptophyta</taxon>
        <taxon>Embryophyta</taxon>
        <taxon>Tracheophyta</taxon>
        <taxon>Spermatophyta</taxon>
        <taxon>Magnoliopsida</taxon>
        <taxon>eudicotyledons</taxon>
        <taxon>Gunneridae</taxon>
        <taxon>Pentapetalae</taxon>
        <taxon>rosids</taxon>
        <taxon>fabids</taxon>
        <taxon>Malpighiales</taxon>
        <taxon>Salicaceae</taxon>
        <taxon>Saliceae</taxon>
        <taxon>Salix</taxon>
    </lineage>
</organism>
<dbReference type="AlphaFoldDB" id="A0AAD6P2E4"/>
<reference evidence="1 2" key="1">
    <citation type="journal article" date="2023" name="Int. J. Mol. Sci.">
        <title>De Novo Assembly and Annotation of 11 Diverse Shrub Willow (Salix) Genomes Reveals Novel Gene Organization in Sex-Linked Regions.</title>
        <authorList>
            <person name="Hyden B."/>
            <person name="Feng K."/>
            <person name="Yates T.B."/>
            <person name="Jawdy S."/>
            <person name="Cereghino C."/>
            <person name="Smart L.B."/>
            <person name="Muchero W."/>
        </authorList>
    </citation>
    <scope>NUCLEOTIDE SEQUENCE [LARGE SCALE GENOMIC DNA]</scope>
    <source>
        <tissue evidence="1">Shoot tip</tissue>
    </source>
</reference>
<dbReference type="PANTHER" id="PTHR35463:SF10">
    <property type="entry name" value="TRANSMEMBRANE PROTEIN"/>
    <property type="match status" value="1"/>
</dbReference>
<protein>
    <submittedName>
        <fullName evidence="1">Uncharacterized protein</fullName>
    </submittedName>
</protein>
<name>A0AAD6P2E4_9ROSI</name>
<dbReference type="PANTHER" id="PTHR35463">
    <property type="entry name" value="TRANSMEMBRANE PROTEIN"/>
    <property type="match status" value="1"/>
</dbReference>
<accession>A0AAD6P2E4</accession>
<keyword evidence="2" id="KW-1185">Reference proteome</keyword>
<comment type="caution">
    <text evidence="1">The sequence shown here is derived from an EMBL/GenBank/DDBJ whole genome shotgun (WGS) entry which is preliminary data.</text>
</comment>
<sequence length="86" mass="9286">MICSYSIFPPNLDFRSADQESARSENGGGEKMKKVVEKCIGTSKRTAEISAESAADVMGVAVRRAAEKVKSSLSSSDDQKSIRDEL</sequence>
<dbReference type="EMBL" id="JAPFFJ010000013">
    <property type="protein sequence ID" value="KAJ6413516.1"/>
    <property type="molecule type" value="Genomic_DNA"/>
</dbReference>
<dbReference type="Proteomes" id="UP001162972">
    <property type="component" value="Chromosome 5"/>
</dbReference>